<reference evidence="1 2" key="1">
    <citation type="submission" date="2024-06" db="EMBL/GenBank/DDBJ databases">
        <authorList>
            <person name="Li F."/>
        </authorList>
    </citation>
    <scope>NUCLEOTIDE SEQUENCE [LARGE SCALE GENOMIC DNA]</scope>
    <source>
        <strain evidence="1 2">GXAS 311</strain>
    </source>
</reference>
<dbReference type="InterPro" id="IPR036034">
    <property type="entry name" value="PDZ_sf"/>
</dbReference>
<comment type="caution">
    <text evidence="1">The sequence shown here is derived from an EMBL/GenBank/DDBJ whole genome shotgun (WGS) entry which is preliminary data.</text>
</comment>
<protein>
    <submittedName>
        <fullName evidence="1">PDZ domain-containing protein</fullName>
    </submittedName>
</protein>
<dbReference type="PIRSF" id="PIRSF016493">
    <property type="entry name" value="Glycyl_aminpptds"/>
    <property type="match status" value="1"/>
</dbReference>
<proteinExistence type="predicted"/>
<dbReference type="InterPro" id="IPR001478">
    <property type="entry name" value="PDZ"/>
</dbReference>
<dbReference type="SMART" id="SM00228">
    <property type="entry name" value="PDZ"/>
    <property type="match status" value="1"/>
</dbReference>
<dbReference type="InterPro" id="IPR040756">
    <property type="entry name" value="Peptidase_M61_N"/>
</dbReference>
<accession>A0ABV2BQY7</accession>
<dbReference type="EMBL" id="JBEVCJ010000003">
    <property type="protein sequence ID" value="MET1254352.1"/>
    <property type="molecule type" value="Genomic_DNA"/>
</dbReference>
<evidence type="ECO:0000313" key="2">
    <source>
        <dbReference type="Proteomes" id="UP001548189"/>
    </source>
</evidence>
<dbReference type="SUPFAM" id="SSF55486">
    <property type="entry name" value="Metalloproteases ('zincins'), catalytic domain"/>
    <property type="match status" value="1"/>
</dbReference>
<name>A0ABV2BQY7_9GAMM</name>
<keyword evidence="2" id="KW-1185">Reference proteome</keyword>
<gene>
    <name evidence="1" type="ORF">ABVT43_04345</name>
</gene>
<dbReference type="InterPro" id="IPR024191">
    <property type="entry name" value="Peptidase_M61"/>
</dbReference>
<dbReference type="InterPro" id="IPR027268">
    <property type="entry name" value="Peptidase_M4/M1_CTD_sf"/>
</dbReference>
<evidence type="ECO:0000313" key="1">
    <source>
        <dbReference type="EMBL" id="MET1254352.1"/>
    </source>
</evidence>
<dbReference type="Pfam" id="PF17899">
    <property type="entry name" value="Peptidase_M61_N"/>
    <property type="match status" value="1"/>
</dbReference>
<dbReference type="Gene3D" id="1.10.390.10">
    <property type="entry name" value="Neutral Protease Domain 2"/>
    <property type="match status" value="1"/>
</dbReference>
<organism evidence="1 2">
    <name type="scientific">Aliikangiella maris</name>
    <dbReference type="NCBI Taxonomy" id="3162458"/>
    <lineage>
        <taxon>Bacteria</taxon>
        <taxon>Pseudomonadati</taxon>
        <taxon>Pseudomonadota</taxon>
        <taxon>Gammaproteobacteria</taxon>
        <taxon>Oceanospirillales</taxon>
        <taxon>Pleioneaceae</taxon>
        <taxon>Aliikangiella</taxon>
    </lineage>
</organism>
<dbReference type="Gene3D" id="2.60.40.3650">
    <property type="match status" value="1"/>
</dbReference>
<dbReference type="Pfam" id="PF05299">
    <property type="entry name" value="Peptidase_M61"/>
    <property type="match status" value="1"/>
</dbReference>
<dbReference type="Gene3D" id="2.30.42.10">
    <property type="match status" value="1"/>
</dbReference>
<sequence>MIEYFVDFKNANAHLFEVKLKIAQPLKKGQTFSLPDWIPGSYMIRDFAKNIVTITAFEEQQPVILEKIGKACWRITDSVKALTIIYQVYAWDLSVRSAHLDNQHAFFNGTSLFLKVTDLDELPHHVHLNASPLAIKNAWQVATAMPAVNINTQGFGEYTSENYQALIDYPFEIGDLQQISFDVFGVPHKMFFTEAPARVDWKRIANDVKAICETEVKFFGDEKPPFEQYIFMTFVLKNGFGGLEHLSSTALHCSHADLPLLGDNPNQMDEGYRTFLTLCCHEYFHCWNVKRIKPKEFIPLELNREVHTELLWFFEGVTSYYDELLLARAKVLKPEQYLDMLAQTITRVHKGQGRFKQSVAASSFDAWTKFYKQDENALNGIVSYYTKGSLVALALDFEIRSLTVNQRSLDDVMRQIWIKFGKTNIGITLQDVEQIVEQISGQSCQEIIQQLVYSTDDIPLTALLSQVGINCQLIEPYLHNEKGGYVEQPKERNTVAHLGVLYTDDPAGVKVNVVLEDSCAMQAGLSNGDLIIALDNIKISAAELDKTIARIPLGETVMISYFRRERLHHAACELTAAYKSVCYLSPLAEAENTLLNNWLNGHDKMSEN</sequence>
<dbReference type="SUPFAM" id="SSF50156">
    <property type="entry name" value="PDZ domain-like"/>
    <property type="match status" value="1"/>
</dbReference>
<dbReference type="InterPro" id="IPR007963">
    <property type="entry name" value="Peptidase_M61_catalytic"/>
</dbReference>
<dbReference type="Proteomes" id="UP001548189">
    <property type="component" value="Unassembled WGS sequence"/>
</dbReference>